<evidence type="ECO:0000256" key="1">
    <source>
        <dbReference type="ARBA" id="ARBA00004123"/>
    </source>
</evidence>
<dbReference type="Proteomes" id="UP000582182">
    <property type="component" value="Unassembled WGS sequence"/>
</dbReference>
<evidence type="ECO:0000256" key="5">
    <source>
        <dbReference type="ARBA" id="ARBA00023242"/>
    </source>
</evidence>
<keyword evidence="5" id="KW-0539">Nucleus</keyword>
<dbReference type="InterPro" id="IPR046347">
    <property type="entry name" value="bZIP_sf"/>
</dbReference>
<comment type="subcellular location">
    <subcellularLocation>
        <location evidence="1">Nucleus</location>
    </subcellularLocation>
</comment>
<dbReference type="GO" id="GO:0000981">
    <property type="term" value="F:DNA-binding transcription factor activity, RNA polymerase II-specific"/>
    <property type="evidence" value="ECO:0007669"/>
    <property type="project" value="TreeGrafter"/>
</dbReference>
<dbReference type="InterPro" id="IPR004827">
    <property type="entry name" value="bZIP"/>
</dbReference>
<evidence type="ECO:0000256" key="7">
    <source>
        <dbReference type="SAM" id="MobiDB-lite"/>
    </source>
</evidence>
<evidence type="ECO:0000256" key="3">
    <source>
        <dbReference type="ARBA" id="ARBA00023125"/>
    </source>
</evidence>
<evidence type="ECO:0000256" key="6">
    <source>
        <dbReference type="SAM" id="Coils"/>
    </source>
</evidence>
<name>A0A7L3L190_9CHAR</name>
<dbReference type="GO" id="GO:1990589">
    <property type="term" value="C:ATF4-CREB1 transcription factor complex"/>
    <property type="evidence" value="ECO:0007669"/>
    <property type="project" value="TreeGrafter"/>
</dbReference>
<evidence type="ECO:0000256" key="2">
    <source>
        <dbReference type="ARBA" id="ARBA00023015"/>
    </source>
</evidence>
<dbReference type="PROSITE" id="PS50953">
    <property type="entry name" value="KID"/>
    <property type="match status" value="1"/>
</dbReference>
<feature type="domain" description="KID" evidence="9">
    <location>
        <begin position="104"/>
        <end position="163"/>
    </location>
</feature>
<accession>A0A7L3L190</accession>
<keyword evidence="4" id="KW-0804">Transcription</keyword>
<keyword evidence="3" id="KW-0238">DNA-binding</keyword>
<dbReference type="PANTHER" id="PTHR45879:SF1">
    <property type="entry name" value="CYCLIC AMP-RESPONSIVE ELEMENT-BINDING PROTEIN 1"/>
    <property type="match status" value="1"/>
</dbReference>
<feature type="coiled-coil region" evidence="6">
    <location>
        <begin position="304"/>
        <end position="338"/>
    </location>
</feature>
<dbReference type="FunFam" id="1.20.5.170:FF:000003">
    <property type="entry name" value="cAMP-responsive element modulator isoform X2"/>
    <property type="match status" value="1"/>
</dbReference>
<dbReference type="PRINTS" id="PR00041">
    <property type="entry name" value="LEUZIPPRCREB"/>
</dbReference>
<dbReference type="SMART" id="SM00338">
    <property type="entry name" value="BRLZ"/>
    <property type="match status" value="1"/>
</dbReference>
<feature type="non-terminal residue" evidence="10">
    <location>
        <position position="344"/>
    </location>
</feature>
<evidence type="ECO:0000313" key="11">
    <source>
        <dbReference type="Proteomes" id="UP000582182"/>
    </source>
</evidence>
<dbReference type="PANTHER" id="PTHR45879">
    <property type="entry name" value="CYCLIC AMP RESPONSE ELEMENT-BINDING PROTEIN B"/>
    <property type="match status" value="1"/>
</dbReference>
<dbReference type="InterPro" id="IPR001630">
    <property type="entry name" value="Leuzip_CREB"/>
</dbReference>
<evidence type="ECO:0000313" key="10">
    <source>
        <dbReference type="EMBL" id="NXU47759.1"/>
    </source>
</evidence>
<sequence length="344" mass="37117">MTMESGAENQQSGDAAVTEAETQQMTVQAQPQIATLAQVSMPAAHATSSAPTVTLVQLPNGQTVQVHGVIQAAQPSVIQSPQVQTVQVLTKEYSCYLGCCSYFQISTIAESEDSQESVDSVTDSQKRREILSRRPSYRKILNDLSSDAPGVPRIEEEKSEEETAAPAIATVTVPTPIYQTSSGQYIAITQGGAIQLSNNGTDGVQGLQTLTMTNAAATQPGTTILQYAQTTDGQQILVPSNQVVVQAASGDVQTYQIRTAPTSTIAPGVVMASSPALPTQPAEEAARKREVRLMKNRYAARECRRKKKEYVKCLENRVAVLENQNKTLIEELKALKDLYCHKSD</sequence>
<feature type="region of interest" description="Disordered" evidence="7">
    <location>
        <begin position="142"/>
        <end position="165"/>
    </location>
</feature>
<dbReference type="Gene3D" id="1.20.5.170">
    <property type="match status" value="1"/>
</dbReference>
<dbReference type="AlphaFoldDB" id="A0A7L3L190"/>
<organism evidence="10 11">
    <name type="scientific">Turnix velox</name>
    <name type="common">Little buttonquail</name>
    <dbReference type="NCBI Taxonomy" id="2529409"/>
    <lineage>
        <taxon>Eukaryota</taxon>
        <taxon>Metazoa</taxon>
        <taxon>Chordata</taxon>
        <taxon>Craniata</taxon>
        <taxon>Vertebrata</taxon>
        <taxon>Euteleostomi</taxon>
        <taxon>Archelosauria</taxon>
        <taxon>Archosauria</taxon>
        <taxon>Dinosauria</taxon>
        <taxon>Saurischia</taxon>
        <taxon>Theropoda</taxon>
        <taxon>Coelurosauria</taxon>
        <taxon>Aves</taxon>
        <taxon>Neognathae</taxon>
        <taxon>Neoaves</taxon>
        <taxon>Charadriiformes</taxon>
        <taxon>Turnicidae</taxon>
        <taxon>Turnix</taxon>
    </lineage>
</organism>
<dbReference type="PROSITE" id="PS50217">
    <property type="entry name" value="BZIP"/>
    <property type="match status" value="1"/>
</dbReference>
<dbReference type="PROSITE" id="PS00036">
    <property type="entry name" value="BZIP_BASIC"/>
    <property type="match status" value="1"/>
</dbReference>
<evidence type="ECO:0000256" key="4">
    <source>
        <dbReference type="ARBA" id="ARBA00023163"/>
    </source>
</evidence>
<reference evidence="10 11" key="1">
    <citation type="submission" date="2019-09" db="EMBL/GenBank/DDBJ databases">
        <title>Bird 10,000 Genomes (B10K) Project - Family phase.</title>
        <authorList>
            <person name="Zhang G."/>
        </authorList>
    </citation>
    <scope>NUCLEOTIDE SEQUENCE [LARGE SCALE GENOMIC DNA]</scope>
    <source>
        <strain evidence="10">B10K-DU-029-46</strain>
    </source>
</reference>
<keyword evidence="6" id="KW-0175">Coiled coil</keyword>
<dbReference type="Pfam" id="PF00170">
    <property type="entry name" value="bZIP_1"/>
    <property type="match status" value="1"/>
</dbReference>
<feature type="domain" description="BZIP" evidence="8">
    <location>
        <begin position="286"/>
        <end position="337"/>
    </location>
</feature>
<gene>
    <name evidence="10" type="primary">Creb1</name>
    <name evidence="10" type="ORF">TURVEL_R00277</name>
</gene>
<protein>
    <submittedName>
        <fullName evidence="10">CREB1 protein</fullName>
    </submittedName>
</protein>
<keyword evidence="11" id="KW-1185">Reference proteome</keyword>
<dbReference type="Pfam" id="PF02173">
    <property type="entry name" value="pKID"/>
    <property type="match status" value="1"/>
</dbReference>
<proteinExistence type="predicted"/>
<dbReference type="SUPFAM" id="SSF57959">
    <property type="entry name" value="Leucine zipper domain"/>
    <property type="match status" value="1"/>
</dbReference>
<evidence type="ECO:0000259" key="9">
    <source>
        <dbReference type="PROSITE" id="PS50953"/>
    </source>
</evidence>
<dbReference type="InterPro" id="IPR003102">
    <property type="entry name" value="CREB1-like_pKID"/>
</dbReference>
<dbReference type="GO" id="GO:0035497">
    <property type="term" value="F:cAMP response element binding"/>
    <property type="evidence" value="ECO:0007669"/>
    <property type="project" value="TreeGrafter"/>
</dbReference>
<dbReference type="OrthoDB" id="5970722at2759"/>
<keyword evidence="2" id="KW-0805">Transcription regulation</keyword>
<dbReference type="CDD" id="cd14690">
    <property type="entry name" value="bZIP_CREB1"/>
    <property type="match status" value="1"/>
</dbReference>
<comment type="caution">
    <text evidence="10">The sequence shown here is derived from an EMBL/GenBank/DDBJ whole genome shotgun (WGS) entry which is preliminary data.</text>
</comment>
<feature type="region of interest" description="Disordered" evidence="7">
    <location>
        <begin position="1"/>
        <end position="24"/>
    </location>
</feature>
<dbReference type="EMBL" id="VZTY01002268">
    <property type="protein sequence ID" value="NXU47759.1"/>
    <property type="molecule type" value="Genomic_DNA"/>
</dbReference>
<feature type="non-terminal residue" evidence="10">
    <location>
        <position position="1"/>
    </location>
</feature>
<evidence type="ECO:0000259" key="8">
    <source>
        <dbReference type="PROSITE" id="PS50217"/>
    </source>
</evidence>